<dbReference type="Pfam" id="PF04505">
    <property type="entry name" value="CD225"/>
    <property type="match status" value="1"/>
</dbReference>
<evidence type="ECO:0000256" key="3">
    <source>
        <dbReference type="ARBA" id="ARBA00022692"/>
    </source>
</evidence>
<comment type="similarity">
    <text evidence="2">Belongs to the CD225/Dispanin family.</text>
</comment>
<dbReference type="PANTHER" id="PTHR13999">
    <property type="entry name" value="INTERFERON INDUCIBLE TRANSMEMBRANE PROTEIN"/>
    <property type="match status" value="1"/>
</dbReference>
<evidence type="ECO:0000313" key="7">
    <source>
        <dbReference type="Ensembl" id="ENSNMLP00000033540.1"/>
    </source>
</evidence>
<feature type="transmembrane region" description="Helical" evidence="6">
    <location>
        <begin position="36"/>
        <end position="57"/>
    </location>
</feature>
<dbReference type="AlphaFoldDB" id="A0A8C6U8S8"/>
<dbReference type="PANTHER" id="PTHR13999:SF31">
    <property type="entry name" value="IFITM1-RELATED"/>
    <property type="match status" value="1"/>
</dbReference>
<dbReference type="Proteomes" id="UP000694523">
    <property type="component" value="Unplaced"/>
</dbReference>
<dbReference type="InterPro" id="IPR051517">
    <property type="entry name" value="IFITM_antiviral_protein"/>
</dbReference>
<keyword evidence="3 6" id="KW-0812">Transmembrane</keyword>
<sequence>VDTTSVSMDEKSMSSPNSGQFKYSLLDANQEIPKDYIIWSLLSLIYSNPCLGLAAVIHSVKARDSKMVGDIEGARSYGSTARRLNIIATVFFCFVVFITIIFLLIHKQSLPEHAVNSTISAKQLI</sequence>
<keyword evidence="8" id="KW-1185">Reference proteome</keyword>
<dbReference type="InterPro" id="IPR007593">
    <property type="entry name" value="CD225/Dispanin_fam"/>
</dbReference>
<protein>
    <submittedName>
        <fullName evidence="7">Uncharacterized protein</fullName>
    </submittedName>
</protein>
<keyword evidence="4 6" id="KW-1133">Transmembrane helix</keyword>
<accession>A0A8C6U8S8</accession>
<evidence type="ECO:0000256" key="6">
    <source>
        <dbReference type="SAM" id="Phobius"/>
    </source>
</evidence>
<dbReference type="GO" id="GO:0005886">
    <property type="term" value="C:plasma membrane"/>
    <property type="evidence" value="ECO:0007669"/>
    <property type="project" value="TreeGrafter"/>
</dbReference>
<comment type="subcellular location">
    <subcellularLocation>
        <location evidence="1">Membrane</location>
    </subcellularLocation>
</comment>
<proteinExistence type="inferred from homology"/>
<reference evidence="7" key="2">
    <citation type="submission" date="2025-09" db="UniProtKB">
        <authorList>
            <consortium name="Ensembl"/>
        </authorList>
    </citation>
    <scope>IDENTIFICATION</scope>
</reference>
<reference evidence="7" key="1">
    <citation type="submission" date="2025-08" db="UniProtKB">
        <authorList>
            <consortium name="Ensembl"/>
        </authorList>
    </citation>
    <scope>IDENTIFICATION</scope>
</reference>
<evidence type="ECO:0000256" key="4">
    <source>
        <dbReference type="ARBA" id="ARBA00022989"/>
    </source>
</evidence>
<evidence type="ECO:0000256" key="1">
    <source>
        <dbReference type="ARBA" id="ARBA00004370"/>
    </source>
</evidence>
<evidence type="ECO:0000256" key="2">
    <source>
        <dbReference type="ARBA" id="ARBA00006843"/>
    </source>
</evidence>
<evidence type="ECO:0000313" key="8">
    <source>
        <dbReference type="Proteomes" id="UP000694523"/>
    </source>
</evidence>
<name>A0A8C6U8S8_9GOBI</name>
<keyword evidence="5 6" id="KW-0472">Membrane</keyword>
<feature type="transmembrane region" description="Helical" evidence="6">
    <location>
        <begin position="84"/>
        <end position="105"/>
    </location>
</feature>
<organism evidence="7 8">
    <name type="scientific">Neogobius melanostomus</name>
    <name type="common">round goby</name>
    <dbReference type="NCBI Taxonomy" id="47308"/>
    <lineage>
        <taxon>Eukaryota</taxon>
        <taxon>Metazoa</taxon>
        <taxon>Chordata</taxon>
        <taxon>Craniata</taxon>
        <taxon>Vertebrata</taxon>
        <taxon>Euteleostomi</taxon>
        <taxon>Actinopterygii</taxon>
        <taxon>Neopterygii</taxon>
        <taxon>Teleostei</taxon>
        <taxon>Neoteleostei</taxon>
        <taxon>Acanthomorphata</taxon>
        <taxon>Gobiaria</taxon>
        <taxon>Gobiiformes</taxon>
        <taxon>Gobioidei</taxon>
        <taxon>Gobiidae</taxon>
        <taxon>Benthophilinae</taxon>
        <taxon>Neogobiini</taxon>
        <taxon>Neogobius</taxon>
    </lineage>
</organism>
<evidence type="ECO:0000256" key="5">
    <source>
        <dbReference type="ARBA" id="ARBA00023136"/>
    </source>
</evidence>
<dbReference type="Ensembl" id="ENSNMLT00000037368.1">
    <property type="protein sequence ID" value="ENSNMLP00000033540.1"/>
    <property type="gene ID" value="ENSNMLG00000020962.1"/>
</dbReference>